<dbReference type="EMBL" id="QQAX01000007">
    <property type="protein sequence ID" value="RDI45155.1"/>
    <property type="molecule type" value="Genomic_DNA"/>
</dbReference>
<gene>
    <name evidence="1" type="ORF">C8D86_10731</name>
</gene>
<name>A0A370GN43_9COXI</name>
<organism evidence="1 2">
    <name type="scientific">Aquicella lusitana</name>
    <dbReference type="NCBI Taxonomy" id="254246"/>
    <lineage>
        <taxon>Bacteria</taxon>
        <taxon>Pseudomonadati</taxon>
        <taxon>Pseudomonadota</taxon>
        <taxon>Gammaproteobacteria</taxon>
        <taxon>Legionellales</taxon>
        <taxon>Coxiellaceae</taxon>
        <taxon>Aquicella</taxon>
    </lineage>
</organism>
<dbReference type="Proteomes" id="UP000254720">
    <property type="component" value="Unassembled WGS sequence"/>
</dbReference>
<comment type="caution">
    <text evidence="1">The sequence shown here is derived from an EMBL/GenBank/DDBJ whole genome shotgun (WGS) entry which is preliminary data.</text>
</comment>
<evidence type="ECO:0000313" key="2">
    <source>
        <dbReference type="Proteomes" id="UP000254720"/>
    </source>
</evidence>
<proteinExistence type="predicted"/>
<evidence type="ECO:0000313" key="1">
    <source>
        <dbReference type="EMBL" id="RDI45155.1"/>
    </source>
</evidence>
<accession>A0A370GN43</accession>
<dbReference type="RefSeq" id="WP_114834024.1">
    <property type="nucleotide sequence ID" value="NZ_LR699114.1"/>
</dbReference>
<keyword evidence="2" id="KW-1185">Reference proteome</keyword>
<reference evidence="1 2" key="1">
    <citation type="submission" date="2018-07" db="EMBL/GenBank/DDBJ databases">
        <title>Genomic Encyclopedia of Type Strains, Phase IV (KMG-IV): sequencing the most valuable type-strain genomes for metagenomic binning, comparative biology and taxonomic classification.</title>
        <authorList>
            <person name="Goeker M."/>
        </authorList>
    </citation>
    <scope>NUCLEOTIDE SEQUENCE [LARGE SCALE GENOMIC DNA]</scope>
    <source>
        <strain evidence="1 2">DSM 16500</strain>
    </source>
</reference>
<protein>
    <submittedName>
        <fullName evidence="1">Uncharacterized protein</fullName>
    </submittedName>
</protein>
<sequence>MKNYYHATAKLNLRSIRKFGLLTSQRQKNRYGLDYALDYEETYGSVEEGERYKKPLSIHITDSLKMAKEYQQMISEFYGVEAVILRIRLKSDSAIEIFQDPEEPRHSYYCEEVIPPTNISLYLPDHEASLFSTKKRHAHDVDKTSQDKSSLDFSINLS</sequence>
<dbReference type="AlphaFoldDB" id="A0A370GN43"/>